<evidence type="ECO:0000313" key="3">
    <source>
        <dbReference type="Proteomes" id="UP001597459"/>
    </source>
</evidence>
<accession>A0ABW5N307</accession>
<comment type="caution">
    <text evidence="2">The sequence shown here is derived from an EMBL/GenBank/DDBJ whole genome shotgun (WGS) entry which is preliminary data.</text>
</comment>
<dbReference type="EMBL" id="JBHULX010000001">
    <property type="protein sequence ID" value="MFD2589392.1"/>
    <property type="molecule type" value="Genomic_DNA"/>
</dbReference>
<feature type="chain" id="PRO_5045065014" evidence="1">
    <location>
        <begin position="22"/>
        <end position="82"/>
    </location>
</feature>
<gene>
    <name evidence="2" type="ORF">ACFSTE_01025</name>
</gene>
<feature type="signal peptide" evidence="1">
    <location>
        <begin position="1"/>
        <end position="21"/>
    </location>
</feature>
<evidence type="ECO:0000313" key="2">
    <source>
        <dbReference type="EMBL" id="MFD2589392.1"/>
    </source>
</evidence>
<keyword evidence="1" id="KW-0732">Signal</keyword>
<reference evidence="3" key="1">
    <citation type="journal article" date="2019" name="Int. J. Syst. Evol. Microbiol.">
        <title>The Global Catalogue of Microorganisms (GCM) 10K type strain sequencing project: providing services to taxonomists for standard genome sequencing and annotation.</title>
        <authorList>
            <consortium name="The Broad Institute Genomics Platform"/>
            <consortium name="The Broad Institute Genome Sequencing Center for Infectious Disease"/>
            <person name="Wu L."/>
            <person name="Ma J."/>
        </authorList>
    </citation>
    <scope>NUCLEOTIDE SEQUENCE [LARGE SCALE GENOMIC DNA]</scope>
    <source>
        <strain evidence="3">KCTC 42423</strain>
    </source>
</reference>
<proteinExistence type="predicted"/>
<organism evidence="2 3">
    <name type="scientific">Aquimarina hainanensis</name>
    <dbReference type="NCBI Taxonomy" id="1578017"/>
    <lineage>
        <taxon>Bacteria</taxon>
        <taxon>Pseudomonadati</taxon>
        <taxon>Bacteroidota</taxon>
        <taxon>Flavobacteriia</taxon>
        <taxon>Flavobacteriales</taxon>
        <taxon>Flavobacteriaceae</taxon>
        <taxon>Aquimarina</taxon>
    </lineage>
</organism>
<name>A0ABW5N307_9FLAO</name>
<dbReference type="RefSeq" id="WP_378258006.1">
    <property type="nucleotide sequence ID" value="NZ_JBHSJV010000001.1"/>
</dbReference>
<dbReference type="Proteomes" id="UP001597459">
    <property type="component" value="Unassembled WGS sequence"/>
</dbReference>
<keyword evidence="3" id="KW-1185">Reference proteome</keyword>
<protein>
    <submittedName>
        <fullName evidence="2">Uncharacterized protein</fullName>
    </submittedName>
</protein>
<evidence type="ECO:0000256" key="1">
    <source>
        <dbReference type="SAM" id="SignalP"/>
    </source>
</evidence>
<sequence>MRKTVIAATACLATLTLFSFKTIENNTASVELVKINTAQEAEAAGVISFTESYKVHSDKFSAYRKKWIREIAAEGEQILNNY</sequence>